<reference evidence="2" key="1">
    <citation type="journal article" date="2019" name="Int. J. Syst. Evol. Microbiol.">
        <title>The Global Catalogue of Microorganisms (GCM) 10K type strain sequencing project: providing services to taxonomists for standard genome sequencing and annotation.</title>
        <authorList>
            <consortium name="The Broad Institute Genomics Platform"/>
            <consortium name="The Broad Institute Genome Sequencing Center for Infectious Disease"/>
            <person name="Wu L."/>
            <person name="Ma J."/>
        </authorList>
    </citation>
    <scope>NUCLEOTIDE SEQUENCE [LARGE SCALE GENOMIC DNA]</scope>
    <source>
        <strain evidence="2">CGMCC 4.7106</strain>
    </source>
</reference>
<accession>A0ABW5D8U3</accession>
<dbReference type="SUPFAM" id="SSF50956">
    <property type="entry name" value="Thermostable phytase (3-phytase)"/>
    <property type="match status" value="1"/>
</dbReference>
<evidence type="ECO:0000313" key="2">
    <source>
        <dbReference type="Proteomes" id="UP001597375"/>
    </source>
</evidence>
<proteinExistence type="predicted"/>
<evidence type="ECO:0000313" key="1">
    <source>
        <dbReference type="EMBL" id="MFD2256824.1"/>
    </source>
</evidence>
<comment type="caution">
    <text evidence="1">The sequence shown here is derived from an EMBL/GenBank/DDBJ whole genome shotgun (WGS) entry which is preliminary data.</text>
</comment>
<gene>
    <name evidence="1" type="ORF">ACFSSA_09065</name>
</gene>
<dbReference type="EMBL" id="JBHUIT010000016">
    <property type="protein sequence ID" value="MFD2256824.1"/>
    <property type="molecule type" value="Genomic_DNA"/>
</dbReference>
<dbReference type="Proteomes" id="UP001597375">
    <property type="component" value="Unassembled WGS sequence"/>
</dbReference>
<dbReference type="RefSeq" id="WP_386820112.1">
    <property type="nucleotide sequence ID" value="NZ_JBHUIT010000016.1"/>
</dbReference>
<dbReference type="Gene3D" id="2.130.10.10">
    <property type="entry name" value="YVTN repeat-like/Quinoprotein amine dehydrogenase"/>
    <property type="match status" value="1"/>
</dbReference>
<sequence>MIKSQLGALMPSVRFAAAISVVSAGFFLGLGATAGAQDMKNRAEPVGSAATSGNTVTVIAHEKDGRHFVFAGGDGGRLNSFSLSGEGKLLPLETLDLWKGKGPSRGLVAAVIEGNDYLFLGNKGGNAIEVFRIGGDGGLERVSVTHDTDSTFLGSVITLQVVHFDTGSYLFAGGLEETPGVSSFRISSDGQLHHVQSMKDTDEMFTDGIIGMSTQRVGGATYVFVDGFHDNGISSFRVTDDGKFTNVSNIGDDGELFLNGAYPLTSVKLGDETYVVVGHRHHSYYKRKGFIKEENPHYHGDGVSVFKVDREGKLVPHMALRDDDSLRLKGQTRIELMKLDEGRALVAVASREEQAIQLCELGADGVLKPGKIIETGFEIYNGMTSVEIGGTRFLLAGPLKGKGLYSYAFD</sequence>
<protein>
    <submittedName>
        <fullName evidence="1">Stress protein</fullName>
    </submittedName>
</protein>
<keyword evidence="2" id="KW-1185">Reference proteome</keyword>
<dbReference type="InterPro" id="IPR015943">
    <property type="entry name" value="WD40/YVTN_repeat-like_dom_sf"/>
</dbReference>
<organism evidence="1 2">
    <name type="scientific">Luteolibacter algae</name>
    <dbReference type="NCBI Taxonomy" id="454151"/>
    <lineage>
        <taxon>Bacteria</taxon>
        <taxon>Pseudomonadati</taxon>
        <taxon>Verrucomicrobiota</taxon>
        <taxon>Verrucomicrobiia</taxon>
        <taxon>Verrucomicrobiales</taxon>
        <taxon>Verrucomicrobiaceae</taxon>
        <taxon>Luteolibacter</taxon>
    </lineage>
</organism>
<name>A0ABW5D8U3_9BACT</name>